<evidence type="ECO:0000313" key="1">
    <source>
        <dbReference type="EMBL" id="KAJ5472743.1"/>
    </source>
</evidence>
<comment type="caution">
    <text evidence="1">The sequence shown here is derived from an EMBL/GenBank/DDBJ whole genome shotgun (WGS) entry which is preliminary data.</text>
</comment>
<reference evidence="1" key="1">
    <citation type="submission" date="2022-12" db="EMBL/GenBank/DDBJ databases">
        <authorList>
            <person name="Petersen C."/>
        </authorList>
    </citation>
    <scope>NUCLEOTIDE SEQUENCE</scope>
    <source>
        <strain evidence="1">IBT 17660</strain>
    </source>
</reference>
<dbReference type="EMBL" id="JAPWDO010000004">
    <property type="protein sequence ID" value="KAJ5472743.1"/>
    <property type="molecule type" value="Genomic_DNA"/>
</dbReference>
<dbReference type="Proteomes" id="UP001147760">
    <property type="component" value="Unassembled WGS sequence"/>
</dbReference>
<dbReference type="AlphaFoldDB" id="A0A9W9WSW8"/>
<organism evidence="1 2">
    <name type="scientific">Penicillium desertorum</name>
    <dbReference type="NCBI Taxonomy" id="1303715"/>
    <lineage>
        <taxon>Eukaryota</taxon>
        <taxon>Fungi</taxon>
        <taxon>Dikarya</taxon>
        <taxon>Ascomycota</taxon>
        <taxon>Pezizomycotina</taxon>
        <taxon>Eurotiomycetes</taxon>
        <taxon>Eurotiomycetidae</taxon>
        <taxon>Eurotiales</taxon>
        <taxon>Aspergillaceae</taxon>
        <taxon>Penicillium</taxon>
    </lineage>
</organism>
<sequence length="132" mass="14498">MRKFVSSKQFENDTLGTRYESFPETLRLNVLPVLGELLDSGSTICARARRPSTSSRILRRACASRREYAASFYAGWVSAHDELRAAYAAHRVANLARYGPGNQPALGEPCATGRGPKFGTDAFWALAKTGEK</sequence>
<keyword evidence="2" id="KW-1185">Reference proteome</keyword>
<protein>
    <submittedName>
        <fullName evidence="1">Uncharacterized protein</fullName>
    </submittedName>
</protein>
<accession>A0A9W9WSW8</accession>
<proteinExistence type="predicted"/>
<gene>
    <name evidence="1" type="ORF">N7530_006744</name>
</gene>
<name>A0A9W9WSW8_9EURO</name>
<reference evidence="1" key="2">
    <citation type="journal article" date="2023" name="IMA Fungus">
        <title>Comparative genomic study of the Penicillium genus elucidates a diverse pangenome and 15 lateral gene transfer events.</title>
        <authorList>
            <person name="Petersen C."/>
            <person name="Sorensen T."/>
            <person name="Nielsen M.R."/>
            <person name="Sondergaard T.E."/>
            <person name="Sorensen J.L."/>
            <person name="Fitzpatrick D.A."/>
            <person name="Frisvad J.C."/>
            <person name="Nielsen K.L."/>
        </authorList>
    </citation>
    <scope>NUCLEOTIDE SEQUENCE</scope>
    <source>
        <strain evidence="1">IBT 17660</strain>
    </source>
</reference>
<evidence type="ECO:0000313" key="2">
    <source>
        <dbReference type="Proteomes" id="UP001147760"/>
    </source>
</evidence>